<dbReference type="GO" id="GO:0044010">
    <property type="term" value="P:single-species biofilm formation"/>
    <property type="evidence" value="ECO:0007669"/>
    <property type="project" value="TreeGrafter"/>
</dbReference>
<dbReference type="EMBL" id="AOSK01000098">
    <property type="protein sequence ID" value="EYD74937.1"/>
    <property type="molecule type" value="Genomic_DNA"/>
</dbReference>
<keyword evidence="2" id="KW-0808">Transferase</keyword>
<name>A0A017HKB4_9RHOB</name>
<protein>
    <submittedName>
        <fullName evidence="2">Putative glycosyltransferase</fullName>
    </submittedName>
</protein>
<evidence type="ECO:0000313" key="3">
    <source>
        <dbReference type="Proteomes" id="UP000019666"/>
    </source>
</evidence>
<organism evidence="2 3">
    <name type="scientific">Rubellimicrobium mesophilum DSM 19309</name>
    <dbReference type="NCBI Taxonomy" id="442562"/>
    <lineage>
        <taxon>Bacteria</taxon>
        <taxon>Pseudomonadati</taxon>
        <taxon>Pseudomonadota</taxon>
        <taxon>Alphaproteobacteria</taxon>
        <taxon>Rhodobacterales</taxon>
        <taxon>Roseobacteraceae</taxon>
        <taxon>Rubellimicrobium</taxon>
    </lineage>
</organism>
<dbReference type="Gene3D" id="3.90.550.10">
    <property type="entry name" value="Spore Coat Polysaccharide Biosynthesis Protein SpsA, Chain A"/>
    <property type="match status" value="1"/>
</dbReference>
<sequence length="310" mass="34038">MIVKSDTALVSVVIPARDVQDYIGDTIASLKAQTEGAFECVVLDDGSRDGTAAVVAEAIREDSRFALRQAPGQGVSAARNLGAGLTRAPYLLFLDADDLLAADALRRMIDALSGPHSRAPAALGRVGRIDEAGRALPSNDNTSLMPDREQLDALLRKNFVVNGGALLMRREAFEAAGAYDTTLAFGEDWEFWCRLCSLGDFGRVEGGPILLYRQRASGANHQAHGLDLRPGRSCLERISGNRVFRERYGRRLDWLLRARQIDMFWSKVRNEYLHGRQSKALYLAALGIATYPDSVLRPTLARRLLGSIRP</sequence>
<dbReference type="PANTHER" id="PTHR43685">
    <property type="entry name" value="GLYCOSYLTRANSFERASE"/>
    <property type="match status" value="1"/>
</dbReference>
<feature type="domain" description="Glycosyltransferase 2-like" evidence="1">
    <location>
        <begin position="11"/>
        <end position="174"/>
    </location>
</feature>
<comment type="caution">
    <text evidence="2">The sequence shown here is derived from an EMBL/GenBank/DDBJ whole genome shotgun (WGS) entry which is preliminary data.</text>
</comment>
<dbReference type="Proteomes" id="UP000019666">
    <property type="component" value="Unassembled WGS sequence"/>
</dbReference>
<dbReference type="GO" id="GO:0016740">
    <property type="term" value="F:transferase activity"/>
    <property type="evidence" value="ECO:0007669"/>
    <property type="project" value="UniProtKB-KW"/>
</dbReference>
<evidence type="ECO:0000313" key="2">
    <source>
        <dbReference type="EMBL" id="EYD74937.1"/>
    </source>
</evidence>
<dbReference type="HOGENOM" id="CLU_025996_0_0_5"/>
<accession>A0A017HKB4</accession>
<dbReference type="RefSeq" id="WP_051521541.1">
    <property type="nucleotide sequence ID" value="NZ_KK088614.1"/>
</dbReference>
<dbReference type="SUPFAM" id="SSF53448">
    <property type="entry name" value="Nucleotide-diphospho-sugar transferases"/>
    <property type="match status" value="1"/>
</dbReference>
<proteinExistence type="predicted"/>
<dbReference type="CDD" id="cd00761">
    <property type="entry name" value="Glyco_tranf_GTA_type"/>
    <property type="match status" value="1"/>
</dbReference>
<dbReference type="STRING" id="442562.Rumeso_03498"/>
<evidence type="ECO:0000259" key="1">
    <source>
        <dbReference type="Pfam" id="PF00535"/>
    </source>
</evidence>
<dbReference type="Pfam" id="PF00535">
    <property type="entry name" value="Glycos_transf_2"/>
    <property type="match status" value="1"/>
</dbReference>
<dbReference type="PANTHER" id="PTHR43685:SF2">
    <property type="entry name" value="GLYCOSYLTRANSFERASE 2-LIKE DOMAIN-CONTAINING PROTEIN"/>
    <property type="match status" value="1"/>
</dbReference>
<dbReference type="InterPro" id="IPR001173">
    <property type="entry name" value="Glyco_trans_2-like"/>
</dbReference>
<gene>
    <name evidence="2" type="ORF">Rumeso_03498</name>
</gene>
<keyword evidence="3" id="KW-1185">Reference proteome</keyword>
<reference evidence="2 3" key="1">
    <citation type="submission" date="2013-02" db="EMBL/GenBank/DDBJ databases">
        <authorList>
            <person name="Fiebig A."/>
            <person name="Goeker M."/>
            <person name="Klenk H.-P.P."/>
        </authorList>
    </citation>
    <scope>NUCLEOTIDE SEQUENCE [LARGE SCALE GENOMIC DNA]</scope>
    <source>
        <strain evidence="2 3">DSM 19309</strain>
    </source>
</reference>
<dbReference type="InterPro" id="IPR050834">
    <property type="entry name" value="Glycosyltransf_2"/>
</dbReference>
<dbReference type="InterPro" id="IPR029044">
    <property type="entry name" value="Nucleotide-diphossugar_trans"/>
</dbReference>
<dbReference type="AlphaFoldDB" id="A0A017HKB4"/>